<reference evidence="1" key="1">
    <citation type="submission" date="2018-06" db="EMBL/GenBank/DDBJ databases">
        <authorList>
            <person name="Zhirakovskaya E."/>
        </authorList>
    </citation>
    <scope>NUCLEOTIDE SEQUENCE</scope>
</reference>
<organism evidence="1">
    <name type="scientific">hydrothermal vent metagenome</name>
    <dbReference type="NCBI Taxonomy" id="652676"/>
    <lineage>
        <taxon>unclassified sequences</taxon>
        <taxon>metagenomes</taxon>
        <taxon>ecological metagenomes</taxon>
    </lineage>
</organism>
<sequence>MNLRFRFFALAAVVLLVAAACSSTTSDSAPTTTIAAAAPAAPAVGASTTTEAITPRVASGLRNQFGYEFPVMEFSIPDTELSDEIRTDLETLWEGLGVTGVDIEVLNRLGSSGDVRLAWLFADLMRFTGFGEATDALVANFATLTGADLTADPVFERSPWQSITDLLIAWDLPAPPQYVDYKGRLFTIVEPAWQPFFDDVDAEIDWRLTSWGGVLIDDRVFGDIDMCERGCIPALDNPKVTSAADGDWYPDDRLVFGVVVDGEARAYPKHQMEVHEMINDTLGGRRIGVPYCTLCGSAQAYFTDSVPDGIEIPVLRTSGLLSRSNKVMYDLNTKSVFNTFTGKALSGPMREAGVTLEQITLVTSTWGEWKAAYPDTTILAEDGGIGRVYRLDPLGDRDANGAIFPIGDVDQRLPAQVQVVGVQNPDGVAVAFSVPDLQTVLTTETSVSLGGIVIVADGGGFSAQLEDGTPVVSHQSFWFAWSQFNPDTLLWVAPES</sequence>
<dbReference type="AlphaFoldDB" id="A0A3B0SM88"/>
<dbReference type="InterPro" id="IPR021516">
    <property type="entry name" value="DUF3179"/>
</dbReference>
<name>A0A3B0SM88_9ZZZZ</name>
<accession>A0A3B0SM88</accession>
<proteinExistence type="predicted"/>
<dbReference type="EMBL" id="UOEK01000400">
    <property type="protein sequence ID" value="VAW07381.1"/>
    <property type="molecule type" value="Genomic_DNA"/>
</dbReference>
<gene>
    <name evidence="1" type="ORF">MNBD_ACTINO02-1864</name>
</gene>
<evidence type="ECO:0000313" key="1">
    <source>
        <dbReference type="EMBL" id="VAW07381.1"/>
    </source>
</evidence>
<evidence type="ECO:0008006" key="2">
    <source>
        <dbReference type="Google" id="ProtNLM"/>
    </source>
</evidence>
<dbReference type="Pfam" id="PF11376">
    <property type="entry name" value="DUF3179"/>
    <property type="match status" value="1"/>
</dbReference>
<dbReference type="PROSITE" id="PS51257">
    <property type="entry name" value="PROKAR_LIPOPROTEIN"/>
    <property type="match status" value="1"/>
</dbReference>
<protein>
    <recommendedName>
        <fullName evidence="2">DUF3179 domain-containing protein</fullName>
    </recommendedName>
</protein>